<dbReference type="EMBL" id="PYWC01000036">
    <property type="protein sequence ID" value="PWW76201.1"/>
    <property type="molecule type" value="Genomic_DNA"/>
</dbReference>
<dbReference type="InterPro" id="IPR015915">
    <property type="entry name" value="Kelch-typ_b-propeller"/>
</dbReference>
<dbReference type="AlphaFoldDB" id="A0A317SSX6"/>
<evidence type="ECO:0000256" key="1">
    <source>
        <dbReference type="SAM" id="MobiDB-lite"/>
    </source>
</evidence>
<evidence type="ECO:0008006" key="4">
    <source>
        <dbReference type="Google" id="ProtNLM"/>
    </source>
</evidence>
<feature type="region of interest" description="Disordered" evidence="1">
    <location>
        <begin position="350"/>
        <end position="370"/>
    </location>
</feature>
<dbReference type="Proteomes" id="UP000246991">
    <property type="component" value="Unassembled WGS sequence"/>
</dbReference>
<protein>
    <recommendedName>
        <fullName evidence="4">Galactose oxidase</fullName>
    </recommendedName>
</protein>
<dbReference type="Gene3D" id="2.120.10.80">
    <property type="entry name" value="Kelch-type beta propeller"/>
    <property type="match status" value="2"/>
</dbReference>
<reference evidence="2 3" key="1">
    <citation type="submission" date="2018-03" db="EMBL/GenBank/DDBJ databases">
        <title>Genomes of Pezizomycetes fungi and the evolution of truffles.</title>
        <authorList>
            <person name="Murat C."/>
            <person name="Payen T."/>
            <person name="Noel B."/>
            <person name="Kuo A."/>
            <person name="Martin F.M."/>
        </authorList>
    </citation>
    <scope>NUCLEOTIDE SEQUENCE [LARGE SCALE GENOMIC DNA]</scope>
    <source>
        <strain evidence="2">091103-1</strain>
    </source>
</reference>
<dbReference type="InterPro" id="IPR011043">
    <property type="entry name" value="Gal_Oxase/kelch_b-propeller"/>
</dbReference>
<name>A0A317SSX6_9PEZI</name>
<dbReference type="SUPFAM" id="SSF50965">
    <property type="entry name" value="Galactose oxidase, central domain"/>
    <property type="match status" value="1"/>
</dbReference>
<organism evidence="2 3">
    <name type="scientific">Tuber magnatum</name>
    <name type="common">white Piedmont truffle</name>
    <dbReference type="NCBI Taxonomy" id="42249"/>
    <lineage>
        <taxon>Eukaryota</taxon>
        <taxon>Fungi</taxon>
        <taxon>Dikarya</taxon>
        <taxon>Ascomycota</taxon>
        <taxon>Pezizomycotina</taxon>
        <taxon>Pezizomycetes</taxon>
        <taxon>Pezizales</taxon>
        <taxon>Tuberaceae</taxon>
        <taxon>Tuber</taxon>
    </lineage>
</organism>
<keyword evidence="3" id="KW-1185">Reference proteome</keyword>
<evidence type="ECO:0000313" key="3">
    <source>
        <dbReference type="Proteomes" id="UP000246991"/>
    </source>
</evidence>
<evidence type="ECO:0000313" key="2">
    <source>
        <dbReference type="EMBL" id="PWW76201.1"/>
    </source>
</evidence>
<dbReference type="STRING" id="42249.A0A317SSX6"/>
<dbReference type="OrthoDB" id="10251809at2759"/>
<sequence length="475" mass="52347">MAPRVPFHFVYLPAPPSSSPQTKSTVQPWSLNLTSDFTAEGIDSSSLIARSVAVNTELPYTMRGAFWVSKNGTIYKYGGYYPPEGLWEFSNKTSNVTSIAPRNAEIWELNTKTRNWTKTAQPSGEEFLGARNGGVTSIPEEDTAYFLGGWSGNTTDARLKDWTHGETIAHQSMLVWNMKGNKMSNQTTSFQAVTLSNLVHVPVGNRGLLLSLGGNQFIKSRFNTSDTNECDNSSFNIFMHGGSSPSGDDGFSDTYVLSLPAFQWFRVDTTNKVDRYGVTCHLIKNKMILIGGRGVDQPDPNPQVIMLPGACDPNGIVNIFDVNTLKWDPKFQVSKLENFKVNEKITGGVGIGGGPRGGATKIEPEGGWNSGQLREKFSKVVPKPRTPSPIPEPTRPPNGDMSFIFTAFLFFYLHFHFSRNCVLYVPKKGCSYPPTYLLPAIGSQMPKQGMGLSSPLRVKSWHGSGQFYEQPPGEE</sequence>
<accession>A0A317SSX6</accession>
<comment type="caution">
    <text evidence="2">The sequence shown here is derived from an EMBL/GenBank/DDBJ whole genome shotgun (WGS) entry which is preliminary data.</text>
</comment>
<gene>
    <name evidence="2" type="ORF">C7212DRAFT_343872</name>
</gene>
<proteinExistence type="predicted"/>